<dbReference type="Gene3D" id="3.60.10.10">
    <property type="entry name" value="Endonuclease/exonuclease/phosphatase"/>
    <property type="match status" value="1"/>
</dbReference>
<dbReference type="GO" id="GO:0004519">
    <property type="term" value="F:endonuclease activity"/>
    <property type="evidence" value="ECO:0007669"/>
    <property type="project" value="UniProtKB-KW"/>
</dbReference>
<dbReference type="InterPro" id="IPR005135">
    <property type="entry name" value="Endo/exonuclease/phosphatase"/>
</dbReference>
<dbReference type="PANTHER" id="PTHR12121:SF36">
    <property type="entry name" value="ENDONUCLEASE_EXONUCLEASE_PHOSPHATASE DOMAIN-CONTAINING PROTEIN"/>
    <property type="match status" value="1"/>
</dbReference>
<sequence>MFRPPLFVSLFASFFLSLIAPAVAQVPDAADRATQQVKVATYNIRFANPNDGDDVWPNRQEFVIEYCRGNDIIGLQEVTEPQFAQLRAGLSDFDSYGVGRHDGKSGGEHAPIFYRQDKFEVLDKGTFWLSETPEAVGVKGWDAALPRTCTWIHFRDRRNGAELYVANTHFDHRGAKARAESGKLLAERLGKLPQELPILLMGDFNCLIGSEPYNAIVSAFTDARQASKSKPTGPTSTWNGFSKIAPDRIIDHIFVRSVEVLQLAVDNPKTDQGRFASDHLPVQVVVSLAE</sequence>
<proteinExistence type="predicted"/>
<evidence type="ECO:0000256" key="1">
    <source>
        <dbReference type="SAM" id="SignalP"/>
    </source>
</evidence>
<dbReference type="Pfam" id="PF03372">
    <property type="entry name" value="Exo_endo_phos"/>
    <property type="match status" value="1"/>
</dbReference>
<dbReference type="Proteomes" id="UP000318081">
    <property type="component" value="Chromosome"/>
</dbReference>
<protein>
    <submittedName>
        <fullName evidence="3">Endonuclease/Exonuclease/phosphatase family protein</fullName>
    </submittedName>
</protein>
<evidence type="ECO:0000313" key="4">
    <source>
        <dbReference type="Proteomes" id="UP000318081"/>
    </source>
</evidence>
<keyword evidence="4" id="KW-1185">Reference proteome</keyword>
<keyword evidence="3" id="KW-0378">Hydrolase</keyword>
<dbReference type="CDD" id="cd09083">
    <property type="entry name" value="EEP-1"/>
    <property type="match status" value="1"/>
</dbReference>
<dbReference type="EMBL" id="CP036432">
    <property type="protein sequence ID" value="QDV84310.1"/>
    <property type="molecule type" value="Genomic_DNA"/>
</dbReference>
<feature type="signal peptide" evidence="1">
    <location>
        <begin position="1"/>
        <end position="24"/>
    </location>
</feature>
<evidence type="ECO:0000313" key="3">
    <source>
        <dbReference type="EMBL" id="QDV84310.1"/>
    </source>
</evidence>
<evidence type="ECO:0000259" key="2">
    <source>
        <dbReference type="Pfam" id="PF03372"/>
    </source>
</evidence>
<keyword evidence="3" id="KW-0255">Endonuclease</keyword>
<gene>
    <name evidence="3" type="ORF">TBK1r_32550</name>
</gene>
<dbReference type="SUPFAM" id="SSF56219">
    <property type="entry name" value="DNase I-like"/>
    <property type="match status" value="1"/>
</dbReference>
<keyword evidence="1" id="KW-0732">Signal</keyword>
<accession>A0ABX5XTM5</accession>
<feature type="domain" description="Endonuclease/exonuclease/phosphatase" evidence="2">
    <location>
        <begin position="40"/>
        <end position="279"/>
    </location>
</feature>
<organism evidence="3 4">
    <name type="scientific">Stieleria magnilauensis</name>
    <dbReference type="NCBI Taxonomy" id="2527963"/>
    <lineage>
        <taxon>Bacteria</taxon>
        <taxon>Pseudomonadati</taxon>
        <taxon>Planctomycetota</taxon>
        <taxon>Planctomycetia</taxon>
        <taxon>Pirellulales</taxon>
        <taxon>Pirellulaceae</taxon>
        <taxon>Stieleria</taxon>
    </lineage>
</organism>
<name>A0ABX5XTM5_9BACT</name>
<dbReference type="InterPro" id="IPR036691">
    <property type="entry name" value="Endo/exonu/phosph_ase_sf"/>
</dbReference>
<dbReference type="RefSeq" id="WP_145212404.1">
    <property type="nucleotide sequence ID" value="NZ_CP036432.1"/>
</dbReference>
<reference evidence="3 4" key="1">
    <citation type="submission" date="2019-02" db="EMBL/GenBank/DDBJ databases">
        <title>Deep-cultivation of Planctomycetes and their phenomic and genomic characterization uncovers novel biology.</title>
        <authorList>
            <person name="Wiegand S."/>
            <person name="Jogler M."/>
            <person name="Boedeker C."/>
            <person name="Pinto D."/>
            <person name="Vollmers J."/>
            <person name="Rivas-Marin E."/>
            <person name="Kohn T."/>
            <person name="Peeters S.H."/>
            <person name="Heuer A."/>
            <person name="Rast P."/>
            <person name="Oberbeckmann S."/>
            <person name="Bunk B."/>
            <person name="Jeske O."/>
            <person name="Meyerdierks A."/>
            <person name="Storesund J.E."/>
            <person name="Kallscheuer N."/>
            <person name="Luecker S."/>
            <person name="Lage O.M."/>
            <person name="Pohl T."/>
            <person name="Merkel B.J."/>
            <person name="Hornburger P."/>
            <person name="Mueller R.-W."/>
            <person name="Bruemmer F."/>
            <person name="Labrenz M."/>
            <person name="Spormann A.M."/>
            <person name="Op den Camp H."/>
            <person name="Overmann J."/>
            <person name="Amann R."/>
            <person name="Jetten M.S.M."/>
            <person name="Mascher T."/>
            <person name="Medema M.H."/>
            <person name="Devos D.P."/>
            <person name="Kaster A.-K."/>
            <person name="Ovreas L."/>
            <person name="Rohde M."/>
            <person name="Galperin M.Y."/>
            <person name="Jogler C."/>
        </authorList>
    </citation>
    <scope>NUCLEOTIDE SEQUENCE [LARGE SCALE GENOMIC DNA]</scope>
    <source>
        <strain evidence="3 4">TBK1r</strain>
    </source>
</reference>
<dbReference type="PANTHER" id="PTHR12121">
    <property type="entry name" value="CARBON CATABOLITE REPRESSOR PROTEIN 4"/>
    <property type="match status" value="1"/>
</dbReference>
<dbReference type="InterPro" id="IPR050410">
    <property type="entry name" value="CCR4/nocturin_mRNA_transcr"/>
</dbReference>
<keyword evidence="3" id="KW-0540">Nuclease</keyword>
<feature type="chain" id="PRO_5045855200" evidence="1">
    <location>
        <begin position="25"/>
        <end position="290"/>
    </location>
</feature>